<dbReference type="GO" id="GO:0043805">
    <property type="term" value="F:indolepyruvate ferredoxin oxidoreductase activity"/>
    <property type="evidence" value="ECO:0007669"/>
    <property type="project" value="UniProtKB-UniRule"/>
</dbReference>
<dbReference type="CDD" id="cd07034">
    <property type="entry name" value="TPP_PYR_PFOR_IOR-alpha_like"/>
    <property type="match status" value="1"/>
</dbReference>
<keyword evidence="5 14" id="KW-0813">Transport</keyword>
<feature type="region of interest" description="Disordered" evidence="15">
    <location>
        <begin position="175"/>
        <end position="194"/>
    </location>
</feature>
<evidence type="ECO:0000256" key="3">
    <source>
        <dbReference type="ARBA" id="ARBA00012812"/>
    </source>
</evidence>
<dbReference type="InterPro" id="IPR029061">
    <property type="entry name" value="THDP-binding"/>
</dbReference>
<reference evidence="18" key="2">
    <citation type="journal article" date="2020" name="Microorganisms">
        <title>Osmotic Adaptation and Compatible Solute Biosynthesis of Phototrophic Bacteria as Revealed from Genome Analyses.</title>
        <authorList>
            <person name="Imhoff J.F."/>
            <person name="Rahn T."/>
            <person name="Kunzel S."/>
            <person name="Keller A."/>
            <person name="Neulinger S.C."/>
        </authorList>
    </citation>
    <scope>NUCLEOTIDE SEQUENCE</scope>
    <source>
        <strain evidence="18">DSM 11080</strain>
    </source>
</reference>
<dbReference type="Pfam" id="PF02775">
    <property type="entry name" value="TPP_enzyme_C"/>
    <property type="match status" value="1"/>
</dbReference>
<feature type="domain" description="Thiamine pyrophosphate enzyme TPP-binding" evidence="17">
    <location>
        <begin position="389"/>
        <end position="536"/>
    </location>
</feature>
<gene>
    <name evidence="18" type="ORF">CKO40_13880</name>
</gene>
<evidence type="ECO:0000256" key="7">
    <source>
        <dbReference type="ARBA" id="ARBA00022723"/>
    </source>
</evidence>
<dbReference type="InterPro" id="IPR009014">
    <property type="entry name" value="Transketo_C/PFOR_II"/>
</dbReference>
<comment type="caution">
    <text evidence="18">The sequence shown here is derived from an EMBL/GenBank/DDBJ whole genome shotgun (WGS) entry which is preliminary data.</text>
</comment>
<proteinExistence type="predicted"/>
<dbReference type="AlphaFoldDB" id="A0AAJ0U5F0"/>
<comment type="function">
    <text evidence="1 14">Catalyzes the ferredoxin-dependent oxidative decarboxylation of arylpyruvates.</text>
</comment>
<evidence type="ECO:0000256" key="9">
    <source>
        <dbReference type="ARBA" id="ARBA00023002"/>
    </source>
</evidence>
<evidence type="ECO:0000256" key="4">
    <source>
        <dbReference type="ARBA" id="ARBA00017710"/>
    </source>
</evidence>
<keyword evidence="11 14" id="KW-0411">Iron-sulfur</keyword>
<dbReference type="GO" id="GO:0046872">
    <property type="term" value="F:metal ion binding"/>
    <property type="evidence" value="ECO:0007669"/>
    <property type="project" value="UniProtKB-UniRule"/>
</dbReference>
<dbReference type="InterPro" id="IPR045025">
    <property type="entry name" value="HACL1-like"/>
</dbReference>
<dbReference type="Pfam" id="PF01855">
    <property type="entry name" value="POR_N"/>
    <property type="match status" value="1"/>
</dbReference>
<name>A0AAJ0U5F0_9GAMM</name>
<dbReference type="EC" id="1.2.7.8" evidence="3 14"/>
<dbReference type="SUPFAM" id="SSF52518">
    <property type="entry name" value="Thiamin diphosphate-binding fold (THDP-binding)"/>
    <property type="match status" value="2"/>
</dbReference>
<keyword evidence="6 14" id="KW-0004">4Fe-4S</keyword>
<organism evidence="18 19">
    <name type="scientific">Halochromatium glycolicum</name>
    <dbReference type="NCBI Taxonomy" id="85075"/>
    <lineage>
        <taxon>Bacteria</taxon>
        <taxon>Pseudomonadati</taxon>
        <taxon>Pseudomonadota</taxon>
        <taxon>Gammaproteobacteria</taxon>
        <taxon>Chromatiales</taxon>
        <taxon>Chromatiaceae</taxon>
        <taxon>Halochromatium</taxon>
    </lineage>
</organism>
<evidence type="ECO:0000256" key="14">
    <source>
        <dbReference type="PIRNR" id="PIRNR006439"/>
    </source>
</evidence>
<sequence>MNQERLLLTGDDAVALAALHAGVALGTGYPGTPSTEILETFDRLGGRAQWAPNEKVALEVGIGSAFAGARTLVTMKHVGLNVAADALFTATYTDVDGGLLIVSADDPGMASSQNEQDNRHFARAAGAPMLEPVDSQQAYEYTWLALELGERWKIPVILRLTTRICHAKTVVRPRPLEQRHAPRDDSSRPDDAQIKRHFRRDIPARVMIPAFAKPAHHRLREKLAAISDWNDAEGPVTEHPAAPNSDPSGKPDVGSDDAPRLGIIATGVAAMHAREAAPGVRQLNIGLTYPLPLTRIRAFAAEVERLLVIEEGDPVLVDDLRAAGIAAEGKPERFRFGELDVARARRIIAGDDTTEPAPAKGKPPELCQGCSHRGVFEALRDLDCIVAGDIGCYTLGVLPPFSAMDTCVCMGASIGVGLGLRHALPDAEARRVVSVIGDSTFVHSGLTGLAEMVYNPPETGHLVLILDNETTAMTGQQEHPGTGRSLNHAPSAKMHFEAVARAMGVQNVEVVDAADKDLSLKERISALLARDETSLLVARQPCVLAAPKIRLYEKAAAEARTQASTACAAVTDE</sequence>
<dbReference type="CDD" id="cd02008">
    <property type="entry name" value="TPP_IOR_alpha"/>
    <property type="match status" value="1"/>
</dbReference>
<comment type="catalytic activity">
    <reaction evidence="13 14">
        <text>indole-3-pyruvate + 2 oxidized [2Fe-2S]-[ferredoxin] + CoA = (indol-3-yl)acetyl-CoA + 2 reduced [2Fe-2S]-[ferredoxin] + CO2 + H(+)</text>
        <dbReference type="Rhea" id="RHEA:12645"/>
        <dbReference type="Rhea" id="RHEA-COMP:10000"/>
        <dbReference type="Rhea" id="RHEA-COMP:10001"/>
        <dbReference type="ChEBI" id="CHEBI:15378"/>
        <dbReference type="ChEBI" id="CHEBI:16526"/>
        <dbReference type="ChEBI" id="CHEBI:17640"/>
        <dbReference type="ChEBI" id="CHEBI:33737"/>
        <dbReference type="ChEBI" id="CHEBI:33738"/>
        <dbReference type="ChEBI" id="CHEBI:57271"/>
        <dbReference type="ChEBI" id="CHEBI:57287"/>
        <dbReference type="EC" id="1.2.7.8"/>
    </reaction>
</comment>
<evidence type="ECO:0000256" key="2">
    <source>
        <dbReference type="ARBA" id="ARBA00011238"/>
    </source>
</evidence>
<evidence type="ECO:0000256" key="8">
    <source>
        <dbReference type="ARBA" id="ARBA00022982"/>
    </source>
</evidence>
<evidence type="ECO:0000256" key="11">
    <source>
        <dbReference type="ARBA" id="ARBA00023014"/>
    </source>
</evidence>
<dbReference type="InterPro" id="IPR011766">
    <property type="entry name" value="TPP_enzyme_TPP-bd"/>
</dbReference>
<dbReference type="InterPro" id="IPR017721">
    <property type="entry name" value="IorA"/>
</dbReference>
<protein>
    <recommendedName>
        <fullName evidence="4 14">Indolepyruvate oxidoreductase subunit IorA</fullName>
        <shortName evidence="14">IOR</shortName>
        <ecNumber evidence="3 14">1.2.7.8</ecNumber>
    </recommendedName>
    <alternativeName>
        <fullName evidence="12 14">Indolepyruvate ferredoxin oxidoreductase subunit alpha</fullName>
    </alternativeName>
</protein>
<keyword evidence="19" id="KW-1185">Reference proteome</keyword>
<evidence type="ECO:0000256" key="5">
    <source>
        <dbReference type="ARBA" id="ARBA00022448"/>
    </source>
</evidence>
<evidence type="ECO:0000256" key="6">
    <source>
        <dbReference type="ARBA" id="ARBA00022485"/>
    </source>
</evidence>
<evidence type="ECO:0000259" key="16">
    <source>
        <dbReference type="Pfam" id="PF01855"/>
    </source>
</evidence>
<comment type="subunit">
    <text evidence="2">Heterodimer of the IorA and IorB subunits.</text>
</comment>
<reference evidence="18" key="1">
    <citation type="submission" date="2017-08" db="EMBL/GenBank/DDBJ databases">
        <authorList>
            <person name="Imhoff J.F."/>
            <person name="Rahn T."/>
            <person name="Kuenzel S."/>
            <person name="Neulinger S.C."/>
        </authorList>
    </citation>
    <scope>NUCLEOTIDE SEQUENCE</scope>
    <source>
        <strain evidence="18">DSM 11080</strain>
    </source>
</reference>
<dbReference type="PANTHER" id="PTHR43710:SF5">
    <property type="entry name" value="INDOLEPYRUVATE FERREDOXIN OXIDOREDUCTASE ALPHA SUBUNIT"/>
    <property type="match status" value="1"/>
</dbReference>
<evidence type="ECO:0000313" key="18">
    <source>
        <dbReference type="EMBL" id="MBK1705614.1"/>
    </source>
</evidence>
<keyword evidence="9 14" id="KW-0560">Oxidoreductase</keyword>
<dbReference type="GO" id="GO:0030976">
    <property type="term" value="F:thiamine pyrophosphate binding"/>
    <property type="evidence" value="ECO:0007669"/>
    <property type="project" value="InterPro"/>
</dbReference>
<dbReference type="GO" id="GO:0044281">
    <property type="term" value="P:small molecule metabolic process"/>
    <property type="evidence" value="ECO:0007669"/>
    <property type="project" value="UniProtKB-ARBA"/>
</dbReference>
<evidence type="ECO:0000259" key="17">
    <source>
        <dbReference type="Pfam" id="PF02775"/>
    </source>
</evidence>
<accession>A0AAJ0U5F0</accession>
<dbReference type="InterPro" id="IPR002880">
    <property type="entry name" value="Pyrv_Fd/Flavodoxin_OxRdtase_N"/>
</dbReference>
<dbReference type="Gene3D" id="3.40.50.970">
    <property type="match status" value="2"/>
</dbReference>
<evidence type="ECO:0000256" key="13">
    <source>
        <dbReference type="ARBA" id="ARBA00048332"/>
    </source>
</evidence>
<dbReference type="GO" id="GO:0051539">
    <property type="term" value="F:4 iron, 4 sulfur cluster binding"/>
    <property type="evidence" value="ECO:0007669"/>
    <property type="project" value="UniProtKB-UniRule"/>
</dbReference>
<keyword evidence="7 14" id="KW-0479">Metal-binding</keyword>
<feature type="region of interest" description="Disordered" evidence="15">
    <location>
        <begin position="232"/>
        <end position="259"/>
    </location>
</feature>
<dbReference type="EMBL" id="NRSJ01000025">
    <property type="protein sequence ID" value="MBK1705614.1"/>
    <property type="molecule type" value="Genomic_DNA"/>
</dbReference>
<evidence type="ECO:0000256" key="12">
    <source>
        <dbReference type="ARBA" id="ARBA00030514"/>
    </source>
</evidence>
<dbReference type="SUPFAM" id="SSF52922">
    <property type="entry name" value="TK C-terminal domain-like"/>
    <property type="match status" value="1"/>
</dbReference>
<dbReference type="RefSeq" id="WP_200346834.1">
    <property type="nucleotide sequence ID" value="NZ_NRSJ01000025.1"/>
</dbReference>
<comment type="cofactor">
    <cofactor evidence="14">
        <name>[4Fe-4S] cluster</name>
        <dbReference type="ChEBI" id="CHEBI:49883"/>
    </cofactor>
    <text evidence="14">Binds 2 [4Fe-4S] clusters. In this family the first cluster has a non-standard and varying [4Fe-4S] binding motif CX(2)CX(2)CX(4-5)CP.</text>
</comment>
<dbReference type="PIRSF" id="PIRSF006439">
    <property type="entry name" value="Indolepyruvate_ferr_oxidored"/>
    <property type="match status" value="1"/>
</dbReference>
<evidence type="ECO:0000256" key="1">
    <source>
        <dbReference type="ARBA" id="ARBA00002995"/>
    </source>
</evidence>
<evidence type="ECO:0000313" key="19">
    <source>
        <dbReference type="Proteomes" id="UP001296776"/>
    </source>
</evidence>
<keyword evidence="8 14" id="KW-0249">Electron transport</keyword>
<dbReference type="Proteomes" id="UP001296776">
    <property type="component" value="Unassembled WGS sequence"/>
</dbReference>
<evidence type="ECO:0000256" key="10">
    <source>
        <dbReference type="ARBA" id="ARBA00023004"/>
    </source>
</evidence>
<dbReference type="PANTHER" id="PTHR43710">
    <property type="entry name" value="2-HYDROXYACYL-COA LYASE"/>
    <property type="match status" value="1"/>
</dbReference>
<dbReference type="FunFam" id="3.40.50.970:FF:000039">
    <property type="entry name" value="Indolepyruvate oxidoreductase subunit IorA"/>
    <property type="match status" value="1"/>
</dbReference>
<keyword evidence="10 14" id="KW-0408">Iron</keyword>
<feature type="domain" description="Pyruvate flavodoxin/ferredoxin oxidoreductase pyrimidine binding" evidence="16">
    <location>
        <begin position="17"/>
        <end position="186"/>
    </location>
</feature>
<evidence type="ECO:0000256" key="15">
    <source>
        <dbReference type="SAM" id="MobiDB-lite"/>
    </source>
</evidence>